<dbReference type="Proteomes" id="UP000769156">
    <property type="component" value="Unassembled WGS sequence"/>
</dbReference>
<accession>A0A921LE12</accession>
<evidence type="ECO:0000313" key="3">
    <source>
        <dbReference type="EMBL" id="HJF94089.1"/>
    </source>
</evidence>
<reference evidence="3" key="2">
    <citation type="submission" date="2021-09" db="EMBL/GenBank/DDBJ databases">
        <authorList>
            <person name="Gilroy R."/>
        </authorList>
    </citation>
    <scope>NUCLEOTIDE SEQUENCE</scope>
    <source>
        <strain evidence="3">ChiSjej5B23-16112</strain>
    </source>
</reference>
<organism evidence="3 4">
    <name type="scientific">Lachnoclostridium phocaeense</name>
    <dbReference type="NCBI Taxonomy" id="1871021"/>
    <lineage>
        <taxon>Bacteria</taxon>
        <taxon>Bacillati</taxon>
        <taxon>Bacillota</taxon>
        <taxon>Clostridia</taxon>
        <taxon>Lachnospirales</taxon>
        <taxon>Lachnospiraceae</taxon>
    </lineage>
</organism>
<feature type="domain" description="YbaK/aminoacyl-tRNA synthetase-associated" evidence="2">
    <location>
        <begin position="42"/>
        <end position="165"/>
    </location>
</feature>
<dbReference type="PANTHER" id="PTHR31423:SF3">
    <property type="entry name" value="PROLYL-TRNA SYNTHETASE ASSOCIATED DOMAIN-CONTAINING PROTEIN 1-RELATED"/>
    <property type="match status" value="1"/>
</dbReference>
<evidence type="ECO:0000313" key="4">
    <source>
        <dbReference type="Proteomes" id="UP000769156"/>
    </source>
</evidence>
<evidence type="ECO:0000256" key="1">
    <source>
        <dbReference type="ARBA" id="ARBA00010201"/>
    </source>
</evidence>
<reference evidence="3" key="1">
    <citation type="journal article" date="2021" name="PeerJ">
        <title>Extensive microbial diversity within the chicken gut microbiome revealed by metagenomics and culture.</title>
        <authorList>
            <person name="Gilroy R."/>
            <person name="Ravi A."/>
            <person name="Getino M."/>
            <person name="Pursley I."/>
            <person name="Horton D.L."/>
            <person name="Alikhan N.F."/>
            <person name="Baker D."/>
            <person name="Gharbi K."/>
            <person name="Hall N."/>
            <person name="Watson M."/>
            <person name="Adriaenssens E.M."/>
            <person name="Foster-Nyarko E."/>
            <person name="Jarju S."/>
            <person name="Secka A."/>
            <person name="Antonio M."/>
            <person name="Oren A."/>
            <person name="Chaudhuri R.R."/>
            <person name="La Ragione R."/>
            <person name="Hildebrand F."/>
            <person name="Pallen M.J."/>
        </authorList>
    </citation>
    <scope>NUCLEOTIDE SEQUENCE</scope>
    <source>
        <strain evidence="3">ChiSjej5B23-16112</strain>
    </source>
</reference>
<gene>
    <name evidence="3" type="ORF">K8V82_04790</name>
</gene>
<dbReference type="PANTHER" id="PTHR31423">
    <property type="entry name" value="YBAK DOMAIN-CONTAINING PROTEIN"/>
    <property type="match status" value="1"/>
</dbReference>
<dbReference type="Gene3D" id="3.90.960.10">
    <property type="entry name" value="YbaK/aminoacyl-tRNA synthetase-associated domain"/>
    <property type="match status" value="1"/>
</dbReference>
<dbReference type="InterPro" id="IPR040285">
    <property type="entry name" value="ProX/PRXD1"/>
</dbReference>
<dbReference type="GO" id="GO:0002161">
    <property type="term" value="F:aminoacyl-tRNA deacylase activity"/>
    <property type="evidence" value="ECO:0007669"/>
    <property type="project" value="InterPro"/>
</dbReference>
<name>A0A921LE12_9FIRM</name>
<dbReference type="EMBL" id="DYVY01000073">
    <property type="protein sequence ID" value="HJF94089.1"/>
    <property type="molecule type" value="Genomic_DNA"/>
</dbReference>
<comment type="similarity">
    <text evidence="1">Belongs to the PRORSD1 family.</text>
</comment>
<dbReference type="SUPFAM" id="SSF55826">
    <property type="entry name" value="YbaK/ProRS associated domain"/>
    <property type="match status" value="1"/>
</dbReference>
<dbReference type="InterPro" id="IPR036754">
    <property type="entry name" value="YbaK/aa-tRNA-synt-asso_dom_sf"/>
</dbReference>
<dbReference type="InterPro" id="IPR007214">
    <property type="entry name" value="YbaK/aa-tRNA-synth-assoc-dom"/>
</dbReference>
<sequence>MYISEITTTPPDNVSERVPLEQEVYKVFKKLGIPYERVDNDPASSMEECAEIGEVLQAPVRKDVFLCNQKKTSFFLLLMPDDKPFDTSSFSKKLGVSHMSFAPPELMVKHIGCTPGSASVVGLLNDEDDYVQLIIDKEVAQAEWFVCNTGINTTHLKFKTQDLLKKFLPYTHHRPRIVEL</sequence>
<proteinExistence type="inferred from homology"/>
<evidence type="ECO:0000259" key="2">
    <source>
        <dbReference type="Pfam" id="PF04073"/>
    </source>
</evidence>
<dbReference type="AlphaFoldDB" id="A0A921LE12"/>
<dbReference type="CDD" id="cd04335">
    <property type="entry name" value="PrdX_deacylase"/>
    <property type="match status" value="1"/>
</dbReference>
<dbReference type="Pfam" id="PF04073">
    <property type="entry name" value="tRNA_edit"/>
    <property type="match status" value="1"/>
</dbReference>
<comment type="caution">
    <text evidence="3">The sequence shown here is derived from an EMBL/GenBank/DDBJ whole genome shotgun (WGS) entry which is preliminary data.</text>
</comment>
<dbReference type="RefSeq" id="WP_226394006.1">
    <property type="nucleotide sequence ID" value="NZ_CALKQL010000032.1"/>
</dbReference>
<protein>
    <submittedName>
        <fullName evidence="3">Prolyl-tRNA synthetase associated domain-containing protein</fullName>
    </submittedName>
</protein>